<dbReference type="SUPFAM" id="SSF47986">
    <property type="entry name" value="DEATH domain"/>
    <property type="match status" value="1"/>
</dbReference>
<feature type="compositionally biased region" description="Polar residues" evidence="2">
    <location>
        <begin position="214"/>
        <end position="226"/>
    </location>
</feature>
<accession>A0ABN9EKK7</accession>
<reference evidence="4" key="1">
    <citation type="submission" date="2023-05" db="EMBL/GenBank/DDBJ databases">
        <authorList>
            <person name="Stuckert A."/>
        </authorList>
    </citation>
    <scope>NUCLEOTIDE SEQUENCE</scope>
</reference>
<feature type="compositionally biased region" description="Basic residues" evidence="2">
    <location>
        <begin position="192"/>
        <end position="213"/>
    </location>
</feature>
<feature type="region of interest" description="Disordered" evidence="2">
    <location>
        <begin position="170"/>
        <end position="226"/>
    </location>
</feature>
<proteinExistence type="predicted"/>
<dbReference type="Proteomes" id="UP001162483">
    <property type="component" value="Unassembled WGS sequence"/>
</dbReference>
<dbReference type="PROSITE" id="PS50168">
    <property type="entry name" value="DED"/>
    <property type="match status" value="1"/>
</dbReference>
<dbReference type="InterPro" id="IPR001875">
    <property type="entry name" value="DED_dom"/>
</dbReference>
<sequence>MADVATSVLALPWEEDECLEYYGMFSLRQLFDVIGSQLTESDVHALSFLLNESYSSTTHPLDPSIWTVEEAGEMPSIALLSAWNKWNRCSKPGNDLEFAEIQRPKNGIQLLYELEKRGYCAEDNFRHLLQLLRVLTRHDLLPYVSLRRRRPVSPERYTYGPSIMDQRKQVNGCLNPTTSQSSEENWETGSIAKKRKRSGNVRRGRCQKPKKSKVSSTPEQAEPTQNKVTCGEYTHELLCVFIGLLNSPCERLTSLIVCCNS</sequence>
<comment type="caution">
    <text evidence="4">The sequence shown here is derived from an EMBL/GenBank/DDBJ whole genome shotgun (WGS) entry which is preliminary data.</text>
</comment>
<evidence type="ECO:0000256" key="1">
    <source>
        <dbReference type="ARBA" id="ARBA00004604"/>
    </source>
</evidence>
<dbReference type="PANTHER" id="PTHR15205">
    <property type="entry name" value="DEATH EFFECTOR DOMAIN-CONTAINING PROTEIN"/>
    <property type="match status" value="1"/>
</dbReference>
<organism evidence="4 5">
    <name type="scientific">Staurois parvus</name>
    <dbReference type="NCBI Taxonomy" id="386267"/>
    <lineage>
        <taxon>Eukaryota</taxon>
        <taxon>Metazoa</taxon>
        <taxon>Chordata</taxon>
        <taxon>Craniata</taxon>
        <taxon>Vertebrata</taxon>
        <taxon>Euteleostomi</taxon>
        <taxon>Amphibia</taxon>
        <taxon>Batrachia</taxon>
        <taxon>Anura</taxon>
        <taxon>Neobatrachia</taxon>
        <taxon>Ranoidea</taxon>
        <taxon>Ranidae</taxon>
        <taxon>Staurois</taxon>
    </lineage>
</organism>
<evidence type="ECO:0000256" key="2">
    <source>
        <dbReference type="SAM" id="MobiDB-lite"/>
    </source>
</evidence>
<keyword evidence="5" id="KW-1185">Reference proteome</keyword>
<dbReference type="InterPro" id="IPR011029">
    <property type="entry name" value="DEATH-like_dom_sf"/>
</dbReference>
<dbReference type="EMBL" id="CATNWA010015621">
    <property type="protein sequence ID" value="CAI9585158.1"/>
    <property type="molecule type" value="Genomic_DNA"/>
</dbReference>
<evidence type="ECO:0000313" key="4">
    <source>
        <dbReference type="EMBL" id="CAI9585158.1"/>
    </source>
</evidence>
<feature type="compositionally biased region" description="Polar residues" evidence="2">
    <location>
        <begin position="172"/>
        <end position="183"/>
    </location>
</feature>
<evidence type="ECO:0000313" key="5">
    <source>
        <dbReference type="Proteomes" id="UP001162483"/>
    </source>
</evidence>
<protein>
    <recommendedName>
        <fullName evidence="3">DED domain-containing protein</fullName>
    </recommendedName>
</protein>
<dbReference type="PANTHER" id="PTHR15205:SF1">
    <property type="entry name" value="DNA-BINDING DEATH EFFECTOR DOMAIN-CONTAINING PROTEIN 2"/>
    <property type="match status" value="1"/>
</dbReference>
<dbReference type="Gene3D" id="1.10.533.10">
    <property type="entry name" value="Death Domain, Fas"/>
    <property type="match status" value="1"/>
</dbReference>
<gene>
    <name evidence="4" type="ORF">SPARVUS_LOCUS10139775</name>
</gene>
<name>A0ABN9EKK7_9NEOB</name>
<dbReference type="InterPro" id="IPR038856">
    <property type="entry name" value="DEDD/DEDD2"/>
</dbReference>
<feature type="domain" description="DED" evidence="3">
    <location>
        <begin position="26"/>
        <end position="146"/>
    </location>
</feature>
<evidence type="ECO:0000259" key="3">
    <source>
        <dbReference type="PROSITE" id="PS50168"/>
    </source>
</evidence>
<comment type="subcellular location">
    <subcellularLocation>
        <location evidence="1">Nucleus</location>
        <location evidence="1">Nucleolus</location>
    </subcellularLocation>
</comment>